<gene>
    <name evidence="1" type="ORF">Lalb_Chr22g0351781</name>
</gene>
<comment type="caution">
    <text evidence="1">The sequence shown here is derived from an EMBL/GenBank/DDBJ whole genome shotgun (WGS) entry which is preliminary data.</text>
</comment>
<keyword evidence="2" id="KW-1185">Reference proteome</keyword>
<dbReference type="EMBL" id="WOCE01000022">
    <property type="protein sequence ID" value="KAE9588098.1"/>
    <property type="molecule type" value="Genomic_DNA"/>
</dbReference>
<evidence type="ECO:0000313" key="2">
    <source>
        <dbReference type="Proteomes" id="UP000447434"/>
    </source>
</evidence>
<name>A0A6A4NNE8_LUPAL</name>
<dbReference type="AlphaFoldDB" id="A0A6A4NNE8"/>
<reference evidence="2" key="1">
    <citation type="journal article" date="2020" name="Nat. Commun.">
        <title>Genome sequence of the cluster root forming white lupin.</title>
        <authorList>
            <person name="Hufnagel B."/>
            <person name="Marques A."/>
            <person name="Soriano A."/>
            <person name="Marques L."/>
            <person name="Divol F."/>
            <person name="Doumas P."/>
            <person name="Sallet E."/>
            <person name="Mancinotti D."/>
            <person name="Carrere S."/>
            <person name="Marande W."/>
            <person name="Arribat S."/>
            <person name="Keller J."/>
            <person name="Huneau C."/>
            <person name="Blein T."/>
            <person name="Aime D."/>
            <person name="Laguerre M."/>
            <person name="Taylor J."/>
            <person name="Schubert V."/>
            <person name="Nelson M."/>
            <person name="Geu-Flores F."/>
            <person name="Crespi M."/>
            <person name="Gallardo-Guerrero K."/>
            <person name="Delaux P.-M."/>
            <person name="Salse J."/>
            <person name="Berges H."/>
            <person name="Guyot R."/>
            <person name="Gouzy J."/>
            <person name="Peret B."/>
        </authorList>
    </citation>
    <scope>NUCLEOTIDE SEQUENCE [LARGE SCALE GENOMIC DNA]</scope>
    <source>
        <strain evidence="2">cv. Amiga</strain>
    </source>
</reference>
<accession>A0A6A4NNE8</accession>
<evidence type="ECO:0000313" key="1">
    <source>
        <dbReference type="EMBL" id="KAE9588098.1"/>
    </source>
</evidence>
<sequence>MSLILSKEGCHKKSIHCLKSCTNFGILGQFQALATERASIGQSHAPTFGTLDQFQAPAFSTLGQFLGQTSACSVMFLSTLGQFPPSFLD</sequence>
<organism evidence="1 2">
    <name type="scientific">Lupinus albus</name>
    <name type="common">White lupine</name>
    <name type="synonym">Lupinus termis</name>
    <dbReference type="NCBI Taxonomy" id="3870"/>
    <lineage>
        <taxon>Eukaryota</taxon>
        <taxon>Viridiplantae</taxon>
        <taxon>Streptophyta</taxon>
        <taxon>Embryophyta</taxon>
        <taxon>Tracheophyta</taxon>
        <taxon>Spermatophyta</taxon>
        <taxon>Magnoliopsida</taxon>
        <taxon>eudicotyledons</taxon>
        <taxon>Gunneridae</taxon>
        <taxon>Pentapetalae</taxon>
        <taxon>rosids</taxon>
        <taxon>fabids</taxon>
        <taxon>Fabales</taxon>
        <taxon>Fabaceae</taxon>
        <taxon>Papilionoideae</taxon>
        <taxon>50 kb inversion clade</taxon>
        <taxon>genistoids sensu lato</taxon>
        <taxon>core genistoids</taxon>
        <taxon>Genisteae</taxon>
        <taxon>Lupinus</taxon>
    </lineage>
</organism>
<protein>
    <submittedName>
        <fullName evidence="1">Uncharacterized protein</fullName>
    </submittedName>
</protein>
<dbReference type="Proteomes" id="UP000447434">
    <property type="component" value="Chromosome 22"/>
</dbReference>
<proteinExistence type="predicted"/>